<dbReference type="InterPro" id="IPR044899">
    <property type="entry name" value="SptP_N_sf"/>
</dbReference>
<evidence type="ECO:0000256" key="1">
    <source>
        <dbReference type="SAM" id="MobiDB-lite"/>
    </source>
</evidence>
<dbReference type="RefSeq" id="WP_166949251.1">
    <property type="nucleotide sequence ID" value="NZ_JAASQI010000002.1"/>
</dbReference>
<evidence type="ECO:0000313" key="2">
    <source>
        <dbReference type="EMBL" id="NIJ57072.1"/>
    </source>
</evidence>
<keyword evidence="3" id="KW-1185">Reference proteome</keyword>
<sequence length="371" mass="40292">MALELSHFRLLGGNKGFLRLDDANDKPQLTKFGDSAFASRLSNWFRDPGQTANQRLRTEFALVLQRQYGADFVRNVSGKIDLANATPLSARVVREIIAEGDDRSKKVKAAPLPLPGANGLATAKKAFAAASDKFIKDMQLRFTTDPQADTASYLMDAIVSYADSPIGFNTRFLMHAQRGGNPHAMKLAVALHDSVSFSSRPDLRQLNTQDWVRGALQDIMNDPAAANDAWLKLQKTELMGAQGASRMALLLNTALKSGTSPDKFKKVAIEGHTWATNAINDLEHTLEMLSNPAFSDKAPTAEAKSQLLDLRNKTHALLEQMRDPDGTFIGLRAFFAVAASDPNATLARLKQSPAGPAKHAPVTTRTGVARG</sequence>
<evidence type="ECO:0000313" key="3">
    <source>
        <dbReference type="Proteomes" id="UP001429580"/>
    </source>
</evidence>
<dbReference type="Gene3D" id="4.10.1330.10">
    <property type="entry name" value="non globular Virulence effector SptP domain"/>
    <property type="match status" value="1"/>
</dbReference>
<dbReference type="EMBL" id="JAASQI010000002">
    <property type="protein sequence ID" value="NIJ57072.1"/>
    <property type="molecule type" value="Genomic_DNA"/>
</dbReference>
<comment type="caution">
    <text evidence="2">The sequence shown here is derived from an EMBL/GenBank/DDBJ whole genome shotgun (WGS) entry which is preliminary data.</text>
</comment>
<dbReference type="Proteomes" id="UP001429580">
    <property type="component" value="Unassembled WGS sequence"/>
</dbReference>
<name>A0ABX0UWE2_9HYPH</name>
<accession>A0ABX0UWE2</accession>
<gene>
    <name evidence="2" type="ORF">FHS82_000898</name>
</gene>
<protein>
    <submittedName>
        <fullName evidence="2">Uncharacterized protein</fullName>
    </submittedName>
</protein>
<organism evidence="2 3">
    <name type="scientific">Pseudochelatococcus lubricantis</name>
    <dbReference type="NCBI Taxonomy" id="1538102"/>
    <lineage>
        <taxon>Bacteria</taxon>
        <taxon>Pseudomonadati</taxon>
        <taxon>Pseudomonadota</taxon>
        <taxon>Alphaproteobacteria</taxon>
        <taxon>Hyphomicrobiales</taxon>
        <taxon>Chelatococcaceae</taxon>
        <taxon>Pseudochelatococcus</taxon>
    </lineage>
</organism>
<feature type="region of interest" description="Disordered" evidence="1">
    <location>
        <begin position="350"/>
        <end position="371"/>
    </location>
</feature>
<reference evidence="2 3" key="1">
    <citation type="submission" date="2020-03" db="EMBL/GenBank/DDBJ databases">
        <title>Genomic Encyclopedia of Type Strains, Phase IV (KMG-IV): sequencing the most valuable type-strain genomes for metagenomic binning, comparative biology and taxonomic classification.</title>
        <authorList>
            <person name="Goeker M."/>
        </authorList>
    </citation>
    <scope>NUCLEOTIDE SEQUENCE [LARGE SCALE GENOMIC DNA]</scope>
    <source>
        <strain evidence="2 3">DSM 103870</strain>
    </source>
</reference>
<proteinExistence type="predicted"/>